<dbReference type="RefSeq" id="WP_071555629.1">
    <property type="nucleotide sequence ID" value="NZ_CP017886.1"/>
</dbReference>
<evidence type="ECO:0000313" key="2">
    <source>
        <dbReference type="Proteomes" id="UP000182567"/>
    </source>
</evidence>
<dbReference type="GeneID" id="46911863"/>
<evidence type="ECO:0000313" key="1">
    <source>
        <dbReference type="EMBL" id="APC19092.1"/>
    </source>
</evidence>
<name>A0A1J0ETH9_9PSED</name>
<dbReference type="EMBL" id="CP017886">
    <property type="protein sequence ID" value="APC19092.1"/>
    <property type="molecule type" value="Genomic_DNA"/>
</dbReference>
<dbReference type="AlphaFoldDB" id="A0A1J0ETH9"/>
<gene>
    <name evidence="1" type="ORF">BLL42_26600</name>
</gene>
<dbReference type="Proteomes" id="UP000182567">
    <property type="component" value="Chromosome"/>
</dbReference>
<reference evidence="2" key="1">
    <citation type="submission" date="2016-10" db="EMBL/GenBank/DDBJ databases">
        <title>Pseudomonas frederiksbergensis ERGS4:02 complete genome.</title>
        <authorList>
            <person name="Kumar R."/>
            <person name="Acharya V."/>
            <person name="Singh D."/>
        </authorList>
    </citation>
    <scope>NUCLEOTIDE SEQUENCE [LARGE SCALE GENOMIC DNA]</scope>
    <source>
        <strain evidence="2">ERGS4:02</strain>
    </source>
</reference>
<proteinExistence type="predicted"/>
<organism evidence="1 2">
    <name type="scientific">Pseudomonas frederiksbergensis</name>
    <dbReference type="NCBI Taxonomy" id="104087"/>
    <lineage>
        <taxon>Bacteria</taxon>
        <taxon>Pseudomonadati</taxon>
        <taxon>Pseudomonadota</taxon>
        <taxon>Gammaproteobacteria</taxon>
        <taxon>Pseudomonadales</taxon>
        <taxon>Pseudomonadaceae</taxon>
        <taxon>Pseudomonas</taxon>
    </lineage>
</organism>
<dbReference type="OrthoDB" id="7004687at2"/>
<sequence length="71" mass="7661">MNLNPESKYPSRRSYVVKLRGDAAPGALVGRLENLVTGRQREFSSAEELLESIASDLVSAADEHTADADGE</sequence>
<accession>A0A1J0ETH9</accession>
<protein>
    <submittedName>
        <fullName evidence="1">Uncharacterized protein</fullName>
    </submittedName>
</protein>